<comment type="caution">
    <text evidence="1">The sequence shown here is derived from an EMBL/GenBank/DDBJ whole genome shotgun (WGS) entry which is preliminary data.</text>
</comment>
<protein>
    <submittedName>
        <fullName evidence="1">Uncharacterized protein</fullName>
    </submittedName>
</protein>
<reference evidence="2" key="1">
    <citation type="journal article" date="2019" name="Int. J. Syst. Evol. Microbiol.">
        <title>The Global Catalogue of Microorganisms (GCM) 10K type strain sequencing project: providing services to taxonomists for standard genome sequencing and annotation.</title>
        <authorList>
            <consortium name="The Broad Institute Genomics Platform"/>
            <consortium name="The Broad Institute Genome Sequencing Center for Infectious Disease"/>
            <person name="Wu L."/>
            <person name="Ma J."/>
        </authorList>
    </citation>
    <scope>NUCLEOTIDE SEQUENCE [LARGE SCALE GENOMIC DNA]</scope>
    <source>
        <strain evidence="2">JCM 10425</strain>
    </source>
</reference>
<proteinExistence type="predicted"/>
<name>A0ABP3EMP3_9ACTN</name>
<sequence length="96" mass="10211">MPDSSPDGRQPFRLVIDVLATAEQARRLQETLGEAVCGAPGDHAGPCRIAWTASYAGGDDVDGSYGLDAEDAAFIREQLEPVAVWPRADVDRSLGL</sequence>
<dbReference type="Proteomes" id="UP001500967">
    <property type="component" value="Unassembled WGS sequence"/>
</dbReference>
<evidence type="ECO:0000313" key="1">
    <source>
        <dbReference type="EMBL" id="GAA0267316.1"/>
    </source>
</evidence>
<keyword evidence="2" id="KW-1185">Reference proteome</keyword>
<accession>A0ABP3EMP3</accession>
<organism evidence="1 2">
    <name type="scientific">Cryptosporangium japonicum</name>
    <dbReference type="NCBI Taxonomy" id="80872"/>
    <lineage>
        <taxon>Bacteria</taxon>
        <taxon>Bacillati</taxon>
        <taxon>Actinomycetota</taxon>
        <taxon>Actinomycetes</taxon>
        <taxon>Cryptosporangiales</taxon>
        <taxon>Cryptosporangiaceae</taxon>
        <taxon>Cryptosporangium</taxon>
    </lineage>
</organism>
<dbReference type="EMBL" id="BAAAGX010000027">
    <property type="protein sequence ID" value="GAA0267316.1"/>
    <property type="molecule type" value="Genomic_DNA"/>
</dbReference>
<gene>
    <name evidence="1" type="ORF">GCM10009539_62660</name>
</gene>
<evidence type="ECO:0000313" key="2">
    <source>
        <dbReference type="Proteomes" id="UP001500967"/>
    </source>
</evidence>